<comment type="caution">
    <text evidence="2">The sequence shown here is derived from an EMBL/GenBank/DDBJ whole genome shotgun (WGS) entry which is preliminary data.</text>
</comment>
<evidence type="ECO:0000313" key="2">
    <source>
        <dbReference type="EMBL" id="MFD0897662.1"/>
    </source>
</evidence>
<keyword evidence="1" id="KW-1133">Transmembrane helix</keyword>
<sequence>MQIKLRRETKFGYIAPFVVRNAGKQLAILPNRSQQVVDVDIKMPLEIMHWPLVKQSVQLDQHVSEVIITSPKLSFKAKTFLIIGTVLFLTVLKLFLPKISYLFSALAFMIIVGLGTLILGLDRYQIKMVRSRA</sequence>
<keyword evidence="1" id="KW-0472">Membrane</keyword>
<reference evidence="3" key="1">
    <citation type="journal article" date="2019" name="Int. J. Syst. Evol. Microbiol.">
        <title>The Global Catalogue of Microorganisms (GCM) 10K type strain sequencing project: providing services to taxonomists for standard genome sequencing and annotation.</title>
        <authorList>
            <consortium name="The Broad Institute Genomics Platform"/>
            <consortium name="The Broad Institute Genome Sequencing Center for Infectious Disease"/>
            <person name="Wu L."/>
            <person name="Ma J."/>
        </authorList>
    </citation>
    <scope>NUCLEOTIDE SEQUENCE [LARGE SCALE GENOMIC DNA]</scope>
    <source>
        <strain evidence="3">CCM 8925</strain>
    </source>
</reference>
<evidence type="ECO:0000313" key="3">
    <source>
        <dbReference type="Proteomes" id="UP001597104"/>
    </source>
</evidence>
<name>A0ABW3EE57_9LACO</name>
<dbReference type="RefSeq" id="WP_137637871.1">
    <property type="nucleotide sequence ID" value="NZ_BJDN01000014.1"/>
</dbReference>
<dbReference type="EMBL" id="JBHTIO010000038">
    <property type="protein sequence ID" value="MFD0897662.1"/>
    <property type="molecule type" value="Genomic_DNA"/>
</dbReference>
<feature type="transmembrane region" description="Helical" evidence="1">
    <location>
        <begin position="79"/>
        <end position="96"/>
    </location>
</feature>
<protein>
    <submittedName>
        <fullName evidence="2">Uncharacterized protein</fullName>
    </submittedName>
</protein>
<keyword evidence="1" id="KW-0812">Transmembrane</keyword>
<feature type="transmembrane region" description="Helical" evidence="1">
    <location>
        <begin position="102"/>
        <end position="121"/>
    </location>
</feature>
<accession>A0ABW3EE57</accession>
<proteinExistence type="predicted"/>
<organism evidence="2 3">
    <name type="scientific">Loigolactobacillus binensis</name>
    <dbReference type="NCBI Taxonomy" id="2559922"/>
    <lineage>
        <taxon>Bacteria</taxon>
        <taxon>Bacillati</taxon>
        <taxon>Bacillota</taxon>
        <taxon>Bacilli</taxon>
        <taxon>Lactobacillales</taxon>
        <taxon>Lactobacillaceae</taxon>
        <taxon>Loigolactobacillus</taxon>
    </lineage>
</organism>
<dbReference type="Proteomes" id="UP001597104">
    <property type="component" value="Unassembled WGS sequence"/>
</dbReference>
<keyword evidence="3" id="KW-1185">Reference proteome</keyword>
<gene>
    <name evidence="2" type="ORF">ACFQZ7_07905</name>
</gene>
<evidence type="ECO:0000256" key="1">
    <source>
        <dbReference type="SAM" id="Phobius"/>
    </source>
</evidence>